<dbReference type="EMBL" id="GL732544">
    <property type="protein sequence ID" value="EFX81289.1"/>
    <property type="molecule type" value="Genomic_DNA"/>
</dbReference>
<reference evidence="1 2" key="1">
    <citation type="journal article" date="2011" name="Science">
        <title>The ecoresponsive genome of Daphnia pulex.</title>
        <authorList>
            <person name="Colbourne J.K."/>
            <person name="Pfrender M.E."/>
            <person name="Gilbert D."/>
            <person name="Thomas W.K."/>
            <person name="Tucker A."/>
            <person name="Oakley T.H."/>
            <person name="Tokishita S."/>
            <person name="Aerts A."/>
            <person name="Arnold G.J."/>
            <person name="Basu M.K."/>
            <person name="Bauer D.J."/>
            <person name="Caceres C.E."/>
            <person name="Carmel L."/>
            <person name="Casola C."/>
            <person name="Choi J.H."/>
            <person name="Detter J.C."/>
            <person name="Dong Q."/>
            <person name="Dusheyko S."/>
            <person name="Eads B.D."/>
            <person name="Frohlich T."/>
            <person name="Geiler-Samerotte K.A."/>
            <person name="Gerlach D."/>
            <person name="Hatcher P."/>
            <person name="Jogdeo S."/>
            <person name="Krijgsveld J."/>
            <person name="Kriventseva E.V."/>
            <person name="Kultz D."/>
            <person name="Laforsch C."/>
            <person name="Lindquist E."/>
            <person name="Lopez J."/>
            <person name="Manak J.R."/>
            <person name="Muller J."/>
            <person name="Pangilinan J."/>
            <person name="Patwardhan R.P."/>
            <person name="Pitluck S."/>
            <person name="Pritham E.J."/>
            <person name="Rechtsteiner A."/>
            <person name="Rho M."/>
            <person name="Rogozin I.B."/>
            <person name="Sakarya O."/>
            <person name="Salamov A."/>
            <person name="Schaack S."/>
            <person name="Shapiro H."/>
            <person name="Shiga Y."/>
            <person name="Skalitzky C."/>
            <person name="Smith Z."/>
            <person name="Souvorov A."/>
            <person name="Sung W."/>
            <person name="Tang Z."/>
            <person name="Tsuchiya D."/>
            <person name="Tu H."/>
            <person name="Vos H."/>
            <person name="Wang M."/>
            <person name="Wolf Y.I."/>
            <person name="Yamagata H."/>
            <person name="Yamada T."/>
            <person name="Ye Y."/>
            <person name="Shaw J.R."/>
            <person name="Andrews J."/>
            <person name="Crease T.J."/>
            <person name="Tang H."/>
            <person name="Lucas S.M."/>
            <person name="Robertson H.M."/>
            <person name="Bork P."/>
            <person name="Koonin E.V."/>
            <person name="Zdobnov E.M."/>
            <person name="Grigoriev I.V."/>
            <person name="Lynch M."/>
            <person name="Boore J.L."/>
        </authorList>
    </citation>
    <scope>NUCLEOTIDE SEQUENCE [LARGE SCALE GENOMIC DNA]</scope>
</reference>
<dbReference type="HOGENOM" id="CLU_1779310_0_0_1"/>
<keyword evidence="2" id="KW-1185">Reference proteome</keyword>
<evidence type="ECO:0000313" key="1">
    <source>
        <dbReference type="EMBL" id="EFX81289.1"/>
    </source>
</evidence>
<accession>E9GGW6</accession>
<dbReference type="AlphaFoldDB" id="E9GGW6"/>
<organism evidence="1 2">
    <name type="scientific">Daphnia pulex</name>
    <name type="common">Water flea</name>
    <dbReference type="NCBI Taxonomy" id="6669"/>
    <lineage>
        <taxon>Eukaryota</taxon>
        <taxon>Metazoa</taxon>
        <taxon>Ecdysozoa</taxon>
        <taxon>Arthropoda</taxon>
        <taxon>Crustacea</taxon>
        <taxon>Branchiopoda</taxon>
        <taxon>Diplostraca</taxon>
        <taxon>Cladocera</taxon>
        <taxon>Anomopoda</taxon>
        <taxon>Daphniidae</taxon>
        <taxon>Daphnia</taxon>
    </lineage>
</organism>
<name>E9GGW6_DAPPU</name>
<sequence>MSRETSLYLAKKDWGLQQMALHFGLSMATIKRRLRKYVKTFRNSWDLHKYRSLKHKCPKWVWEQGLMQLALYAERNQLNFTELRQKMDLEKIQVDDDAGIVIPRIICPLERKRALALERLVRQMDISWKNSIKYYLKIRDYVLSYQ</sequence>
<evidence type="ECO:0000313" key="2">
    <source>
        <dbReference type="Proteomes" id="UP000000305"/>
    </source>
</evidence>
<protein>
    <submittedName>
        <fullName evidence="1">Uncharacterized protein</fullName>
    </submittedName>
</protein>
<proteinExistence type="predicted"/>
<dbReference type="InParanoid" id="E9GGW6"/>
<gene>
    <name evidence="1" type="ORF">DAPPUDRAFT_317761</name>
</gene>
<dbReference type="KEGG" id="dpx:DAPPUDRAFT_317761"/>
<dbReference type="Proteomes" id="UP000000305">
    <property type="component" value="Unassembled WGS sequence"/>
</dbReference>